<dbReference type="AlphaFoldDB" id="A0A2J6STQ1"/>
<evidence type="ECO:0000313" key="2">
    <source>
        <dbReference type="Proteomes" id="UP000235371"/>
    </source>
</evidence>
<gene>
    <name evidence="1" type="ORF">K444DRAFT_618609</name>
</gene>
<dbReference type="GeneID" id="36589436"/>
<dbReference type="RefSeq" id="XP_024731058.1">
    <property type="nucleotide sequence ID" value="XM_024881359.1"/>
</dbReference>
<dbReference type="Proteomes" id="UP000235371">
    <property type="component" value="Unassembled WGS sequence"/>
</dbReference>
<proteinExistence type="predicted"/>
<keyword evidence="2" id="KW-1185">Reference proteome</keyword>
<reference evidence="1 2" key="1">
    <citation type="submission" date="2016-04" db="EMBL/GenBank/DDBJ databases">
        <title>A degradative enzymes factory behind the ericoid mycorrhizal symbiosis.</title>
        <authorList>
            <consortium name="DOE Joint Genome Institute"/>
            <person name="Martino E."/>
            <person name="Morin E."/>
            <person name="Grelet G."/>
            <person name="Kuo A."/>
            <person name="Kohler A."/>
            <person name="Daghino S."/>
            <person name="Barry K."/>
            <person name="Choi C."/>
            <person name="Cichocki N."/>
            <person name="Clum A."/>
            <person name="Copeland A."/>
            <person name="Hainaut M."/>
            <person name="Haridas S."/>
            <person name="Labutti K."/>
            <person name="Lindquist E."/>
            <person name="Lipzen A."/>
            <person name="Khouja H.-R."/>
            <person name="Murat C."/>
            <person name="Ohm R."/>
            <person name="Olson A."/>
            <person name="Spatafora J."/>
            <person name="Veneault-Fourrey C."/>
            <person name="Henrissat B."/>
            <person name="Grigoriev I."/>
            <person name="Martin F."/>
            <person name="Perotto S."/>
        </authorList>
    </citation>
    <scope>NUCLEOTIDE SEQUENCE [LARGE SCALE GENOMIC DNA]</scope>
    <source>
        <strain evidence="1 2">E</strain>
    </source>
</reference>
<name>A0A2J6STQ1_9HELO</name>
<dbReference type="InParanoid" id="A0A2J6STQ1"/>
<sequence length="54" mass="5676">MNLFDTPIFWEVLDTATGWRTSGTLPASSHTGGASTSLVLAHGGDQILVSMNTL</sequence>
<evidence type="ECO:0000313" key="1">
    <source>
        <dbReference type="EMBL" id="PMD54154.1"/>
    </source>
</evidence>
<dbReference type="EMBL" id="KZ613866">
    <property type="protein sequence ID" value="PMD54154.1"/>
    <property type="molecule type" value="Genomic_DNA"/>
</dbReference>
<protein>
    <submittedName>
        <fullName evidence="1">Uncharacterized protein</fullName>
    </submittedName>
</protein>
<accession>A0A2J6STQ1</accession>
<organism evidence="1 2">
    <name type="scientific">Hyaloscypha bicolor E</name>
    <dbReference type="NCBI Taxonomy" id="1095630"/>
    <lineage>
        <taxon>Eukaryota</taxon>
        <taxon>Fungi</taxon>
        <taxon>Dikarya</taxon>
        <taxon>Ascomycota</taxon>
        <taxon>Pezizomycotina</taxon>
        <taxon>Leotiomycetes</taxon>
        <taxon>Helotiales</taxon>
        <taxon>Hyaloscyphaceae</taxon>
        <taxon>Hyaloscypha</taxon>
        <taxon>Hyaloscypha bicolor</taxon>
    </lineage>
</organism>